<dbReference type="Pfam" id="PF00271">
    <property type="entry name" value="Helicase_C"/>
    <property type="match status" value="1"/>
</dbReference>
<comment type="caution">
    <text evidence="5">The sequence shown here is derived from an EMBL/GenBank/DDBJ whole genome shotgun (WGS) entry which is preliminary data.</text>
</comment>
<evidence type="ECO:0000259" key="3">
    <source>
        <dbReference type="PROSITE" id="PS51192"/>
    </source>
</evidence>
<dbReference type="RefSeq" id="WP_173810086.1">
    <property type="nucleotide sequence ID" value="NZ_JABSNP010000009.1"/>
</dbReference>
<sequence length="1510" mass="168887">MWFSALDSLPSLSACKRADLTGLKLASLVETFLLEIMHALQLQAGYFIEELLPVLIKGATVAGGNEQQVHDLLHWLSWFEVESTQPFRLAAPEYDNSSPHTIWTVAVNLLTRGLPTRAPFDLAAAVLAENWPGENCLLTAEGEVNFEVVEKNGSLIFPLSEPPEPAAWAALLWRAMHPLDPRLRPGAVLRQQLESWKVGTVSDAEIEFVAALLPRFGGAHFLPQLLSSQTSLENLLGWSNAEEEQLRRDELIDTAVFVNQDADFTLAFPYPWLPGAGADAPVGSVHPWPAVVRGVVLEVDGPHHEVAPQVQKDATRDRASRSVGWWPVRLPTRNFAQPQEPLRPMRQLLKEHSYFKQLQANYDHSLLEMVDGRQAMQLTLGPLAVARVQRTLLEIFLHNALLGVGQLRLAVVERDVPCGQQAVANLLTQLDQLYILEGRQREVPAIELHIFPASEFEQPTRLLHSPAIIRRGEVPLETDGYHVLLDVSMLQRPGFSAAVELPGVQCLTIRTAARPREARRFRSAPLISYPELVKYDPARETYEAASEEQLLRKEVLERFVQDIFRKRHLREGQLPIISRGLQGKNVLGLLPTGGGKSLTYQIAALLQPGIALVIDPIKSLMQDQVEGLARNWIDAASFLNNSVPGRPRKELRLRRMREGELLFMFVSPERLVIKEGFRDHLRQMQAAVPRVAFSYCVIDEAHCVSEWGHDFRTPYLRLGANAREFCAPYDPDKNLVLYGLTATASFDVLADVQRELHLDDDEGAVIRTATMTRPELHVKVEEVGPELTDRNAVGEAKHTHLKRLLQEIPQKLRALDEQSSMVPLPEKAVLPVALSKWHPEDFYKPDAGTDRLTRAGLVFSPHRTGVIGVKPIYELLRATTEQALEVGYFMGSDDDSQTKDGHQQLMAEMQTNYVTGKSNLLVATKAFGMGIDKPDVRFTVHYGYPGSIESFVQEAGRAGRDRSVALNYILFHESDAHTNDFFFNQAFKAREQEMTVMQELLTRITFPSRECMHLNAALEEAFPEVEIEAKLTITEGASTPRALNINNAEGSGYGWIDFSKLPNVQADIDRNQPAASSIEQWAVVKFVVAYLLNLPLSARANAQSLAVALEAGTAPGSIDGILPRLAAIRAGETNNDPFDIGFQNGQLSSLCELAESYGLRFTEKGLAAYLGAKDGESFAWQVGENVRAANGQKGLPELLHKVFAEQFIGVRQSQDTFRAIHRLCLLEVVADYTIDYSASSVRVTLAAPQDENNLRAVLQKYLARYTTRDNAREQAEAVAIAPAPEDGSYLLKYVDALLDYNEKGIKEKRRHSIIAMRDACLMGLKGENLSNYFDLYFNSKYARTEYLPHDTKEGRYFDRDIIWKYLAFMRNPPDGRGMERDNVKHLRGACARLLSAQPHNGAFLLLGAFATLYLELSKESKDRIELLMVSAKQQLFDGFMAYDGLGVMTLTELVAFVQGFAKEVSGYEPRIGEYVTAHIEEPLQLELHARWVKEFTTRFIDFPTLAATAE</sequence>
<name>A0ABX2FR95_9BACT</name>
<dbReference type="CDD" id="cd17920">
    <property type="entry name" value="DEXHc_RecQ"/>
    <property type="match status" value="1"/>
</dbReference>
<protein>
    <submittedName>
        <fullName evidence="5">ATP-dependent DNA helicase RecQ</fullName>
        <ecNumber evidence="5">3.6.4.12</ecNumber>
    </submittedName>
</protein>
<dbReference type="PROSITE" id="PS51192">
    <property type="entry name" value="HELICASE_ATP_BIND_1"/>
    <property type="match status" value="1"/>
</dbReference>
<dbReference type="GO" id="GO:0003678">
    <property type="term" value="F:DNA helicase activity"/>
    <property type="evidence" value="ECO:0007669"/>
    <property type="project" value="UniProtKB-EC"/>
</dbReference>
<dbReference type="PROSITE" id="PS51194">
    <property type="entry name" value="HELICASE_CTER"/>
    <property type="match status" value="1"/>
</dbReference>
<dbReference type="SMART" id="SM00487">
    <property type="entry name" value="DEXDc"/>
    <property type="match status" value="1"/>
</dbReference>
<evidence type="ECO:0000256" key="2">
    <source>
        <dbReference type="ARBA" id="ARBA00022840"/>
    </source>
</evidence>
<dbReference type="Gene3D" id="3.40.50.300">
    <property type="entry name" value="P-loop containing nucleotide triphosphate hydrolases"/>
    <property type="match status" value="2"/>
</dbReference>
<accession>A0ABX2FR95</accession>
<dbReference type="InterPro" id="IPR001650">
    <property type="entry name" value="Helicase_C-like"/>
</dbReference>
<evidence type="ECO:0000259" key="4">
    <source>
        <dbReference type="PROSITE" id="PS51194"/>
    </source>
</evidence>
<organism evidence="5 6">
    <name type="scientific">Hymenobacter caeli</name>
    <dbReference type="NCBI Taxonomy" id="2735894"/>
    <lineage>
        <taxon>Bacteria</taxon>
        <taxon>Pseudomonadati</taxon>
        <taxon>Bacteroidota</taxon>
        <taxon>Cytophagia</taxon>
        <taxon>Cytophagales</taxon>
        <taxon>Hymenobacteraceae</taxon>
        <taxon>Hymenobacter</taxon>
    </lineage>
</organism>
<dbReference type="Proteomes" id="UP000779507">
    <property type="component" value="Unassembled WGS sequence"/>
</dbReference>
<dbReference type="InterPro" id="IPR014001">
    <property type="entry name" value="Helicase_ATP-bd"/>
</dbReference>
<keyword evidence="2" id="KW-0067">ATP-binding</keyword>
<evidence type="ECO:0000313" key="5">
    <source>
        <dbReference type="EMBL" id="NRT19353.1"/>
    </source>
</evidence>
<evidence type="ECO:0000313" key="6">
    <source>
        <dbReference type="Proteomes" id="UP000779507"/>
    </source>
</evidence>
<dbReference type="PANTHER" id="PTHR13710:SF108">
    <property type="entry name" value="ATP-DEPENDENT DNA HELICASE Q4"/>
    <property type="match status" value="1"/>
</dbReference>
<dbReference type="PANTHER" id="PTHR13710">
    <property type="entry name" value="DNA HELICASE RECQ FAMILY MEMBER"/>
    <property type="match status" value="1"/>
</dbReference>
<dbReference type="SUPFAM" id="SSF52540">
    <property type="entry name" value="P-loop containing nucleoside triphosphate hydrolases"/>
    <property type="match status" value="1"/>
</dbReference>
<dbReference type="GO" id="GO:0016787">
    <property type="term" value="F:hydrolase activity"/>
    <property type="evidence" value="ECO:0007669"/>
    <property type="project" value="UniProtKB-KW"/>
</dbReference>
<dbReference type="SMART" id="SM00490">
    <property type="entry name" value="HELICc"/>
    <property type="match status" value="1"/>
</dbReference>
<keyword evidence="5" id="KW-0378">Hydrolase</keyword>
<keyword evidence="1" id="KW-0547">Nucleotide-binding</keyword>
<keyword evidence="5" id="KW-0347">Helicase</keyword>
<keyword evidence="6" id="KW-1185">Reference proteome</keyword>
<dbReference type="EC" id="3.6.4.12" evidence="5"/>
<reference evidence="5 6" key="1">
    <citation type="submission" date="2020-05" db="EMBL/GenBank/DDBJ databases">
        <title>Genomic Encyclopedia of Type Strains, Phase IV (KMG-V): Genome sequencing to study the core and pangenomes of soil and plant-associated prokaryotes.</title>
        <authorList>
            <person name="Whitman W."/>
        </authorList>
    </citation>
    <scope>NUCLEOTIDE SEQUENCE [LARGE SCALE GENOMIC DNA]</scope>
    <source>
        <strain evidence="5 6">9A</strain>
    </source>
</reference>
<proteinExistence type="predicted"/>
<dbReference type="EMBL" id="JABSNP010000009">
    <property type="protein sequence ID" value="NRT19353.1"/>
    <property type="molecule type" value="Genomic_DNA"/>
</dbReference>
<dbReference type="InterPro" id="IPR027417">
    <property type="entry name" value="P-loop_NTPase"/>
</dbReference>
<dbReference type="Pfam" id="PF00270">
    <property type="entry name" value="DEAD"/>
    <property type="match status" value="1"/>
</dbReference>
<feature type="domain" description="Helicase ATP-binding" evidence="3">
    <location>
        <begin position="577"/>
        <end position="762"/>
    </location>
</feature>
<evidence type="ECO:0000256" key="1">
    <source>
        <dbReference type="ARBA" id="ARBA00022741"/>
    </source>
</evidence>
<gene>
    <name evidence="5" type="ORF">HNP98_002182</name>
</gene>
<dbReference type="InterPro" id="IPR011545">
    <property type="entry name" value="DEAD/DEAH_box_helicase_dom"/>
</dbReference>
<feature type="domain" description="Helicase C-terminal" evidence="4">
    <location>
        <begin position="847"/>
        <end position="1002"/>
    </location>
</feature>